<dbReference type="InterPro" id="IPR001763">
    <property type="entry name" value="Rhodanese-like_dom"/>
</dbReference>
<dbReference type="GO" id="GO:0016740">
    <property type="term" value="F:transferase activity"/>
    <property type="evidence" value="ECO:0007669"/>
    <property type="project" value="UniProtKB-KW"/>
</dbReference>
<dbReference type="PANTHER" id="PTHR43031">
    <property type="entry name" value="FAD-DEPENDENT OXIDOREDUCTASE"/>
    <property type="match status" value="1"/>
</dbReference>
<evidence type="ECO:0000313" key="3">
    <source>
        <dbReference type="Proteomes" id="UP000178379"/>
    </source>
</evidence>
<comment type="caution">
    <text evidence="2">The sequence shown here is derived from an EMBL/GenBank/DDBJ whole genome shotgun (WGS) entry which is preliminary data.</text>
</comment>
<dbReference type="EMBL" id="MFSQ01000050">
    <property type="protein sequence ID" value="OGI40866.1"/>
    <property type="molecule type" value="Genomic_DNA"/>
</dbReference>
<dbReference type="CDD" id="cd00158">
    <property type="entry name" value="RHOD"/>
    <property type="match status" value="1"/>
</dbReference>
<dbReference type="InterPro" id="IPR036873">
    <property type="entry name" value="Rhodanese-like_dom_sf"/>
</dbReference>
<evidence type="ECO:0000259" key="1">
    <source>
        <dbReference type="PROSITE" id="PS50206"/>
    </source>
</evidence>
<dbReference type="SUPFAM" id="SSF52821">
    <property type="entry name" value="Rhodanese/Cell cycle control phosphatase"/>
    <property type="match status" value="1"/>
</dbReference>
<dbReference type="Gene3D" id="3.40.250.10">
    <property type="entry name" value="Rhodanese-like domain"/>
    <property type="match status" value="1"/>
</dbReference>
<accession>A0A1F6T704</accession>
<dbReference type="PANTHER" id="PTHR43031:SF17">
    <property type="entry name" value="SULFURTRANSFERASE YTWF-RELATED"/>
    <property type="match status" value="1"/>
</dbReference>
<organism evidence="2 3">
    <name type="scientific">Candidatus Muproteobacteria bacterium RBG_16_62_13</name>
    <dbReference type="NCBI Taxonomy" id="1817756"/>
    <lineage>
        <taxon>Bacteria</taxon>
        <taxon>Pseudomonadati</taxon>
        <taxon>Pseudomonadota</taxon>
        <taxon>Candidatus Muproteobacteria</taxon>
    </lineage>
</organism>
<evidence type="ECO:0000313" key="2">
    <source>
        <dbReference type="EMBL" id="OGI40866.1"/>
    </source>
</evidence>
<feature type="domain" description="Rhodanese" evidence="1">
    <location>
        <begin position="21"/>
        <end position="109"/>
    </location>
</feature>
<dbReference type="STRING" id="1817756.A2140_09255"/>
<protein>
    <submittedName>
        <fullName evidence="2">Sulfurtransferase</fullName>
    </submittedName>
</protein>
<dbReference type="AlphaFoldDB" id="A0A1F6T704"/>
<reference evidence="2 3" key="1">
    <citation type="journal article" date="2016" name="Nat. Commun.">
        <title>Thousands of microbial genomes shed light on interconnected biogeochemical processes in an aquifer system.</title>
        <authorList>
            <person name="Anantharaman K."/>
            <person name="Brown C.T."/>
            <person name="Hug L.A."/>
            <person name="Sharon I."/>
            <person name="Castelle C.J."/>
            <person name="Probst A.J."/>
            <person name="Thomas B.C."/>
            <person name="Singh A."/>
            <person name="Wilkins M.J."/>
            <person name="Karaoz U."/>
            <person name="Brodie E.L."/>
            <person name="Williams K.H."/>
            <person name="Hubbard S.S."/>
            <person name="Banfield J.F."/>
        </authorList>
    </citation>
    <scope>NUCLEOTIDE SEQUENCE [LARGE SCALE GENOMIC DNA]</scope>
</reference>
<dbReference type="PROSITE" id="PS50206">
    <property type="entry name" value="RHODANESE_3"/>
    <property type="match status" value="1"/>
</dbReference>
<sequence length="112" mass="12086">MYLNNIKEIDAVTLADWLDEKAGSFRVIDVRQHQEIAMGSVPGAEALPLHLLPHKIGEIDKNETLVLVCRSGARSGQATAFMQQQGFENVYNLRGGMIGWTASGLPAPAPAA</sequence>
<name>A0A1F6T704_9PROT</name>
<dbReference type="SMART" id="SM00450">
    <property type="entry name" value="RHOD"/>
    <property type="match status" value="1"/>
</dbReference>
<gene>
    <name evidence="2" type="ORF">A2140_09255</name>
</gene>
<dbReference type="InterPro" id="IPR050229">
    <property type="entry name" value="GlpE_sulfurtransferase"/>
</dbReference>
<dbReference type="Pfam" id="PF00581">
    <property type="entry name" value="Rhodanese"/>
    <property type="match status" value="1"/>
</dbReference>
<keyword evidence="2" id="KW-0808">Transferase</keyword>
<proteinExistence type="predicted"/>
<dbReference type="Proteomes" id="UP000178379">
    <property type="component" value="Unassembled WGS sequence"/>
</dbReference>